<sequence>MRRSEGFNHIGDPSFDPSAGGRILLPLECFNPLSGDDPCRRGAIGVADPVSLHWRYYVKVSAASARKLMWVEASPDGRLVWTSAADDLLAFAASEVNQRNAGPDGALRPVRRLRGALEGLPNVSGGAFWRGRLLLAGQSGRRFEVNSVDLSDGSARREIQLSLAGESEGLATVNFAGGVLQWQVMPRLDPFPPSYLRPTLLSFEPRQGAQRP</sequence>
<gene>
    <name evidence="1" type="ORF">UFOPK3547_01271</name>
</gene>
<evidence type="ECO:0000313" key="1">
    <source>
        <dbReference type="EMBL" id="CAB4346172.1"/>
    </source>
</evidence>
<proteinExistence type="predicted"/>
<protein>
    <submittedName>
        <fullName evidence="1">Unannotated protein</fullName>
    </submittedName>
</protein>
<reference evidence="1" key="1">
    <citation type="submission" date="2020-05" db="EMBL/GenBank/DDBJ databases">
        <authorList>
            <person name="Chiriac C."/>
            <person name="Salcher M."/>
            <person name="Ghai R."/>
            <person name="Kavagutti S V."/>
        </authorList>
    </citation>
    <scope>NUCLEOTIDE SEQUENCE</scope>
</reference>
<dbReference type="EMBL" id="CAESAN010000115">
    <property type="protein sequence ID" value="CAB4346172.1"/>
    <property type="molecule type" value="Genomic_DNA"/>
</dbReference>
<dbReference type="AlphaFoldDB" id="A0A6J5ZXR9"/>
<name>A0A6J5ZXR9_9ZZZZ</name>
<organism evidence="1">
    <name type="scientific">freshwater metagenome</name>
    <dbReference type="NCBI Taxonomy" id="449393"/>
    <lineage>
        <taxon>unclassified sequences</taxon>
        <taxon>metagenomes</taxon>
        <taxon>ecological metagenomes</taxon>
    </lineage>
</organism>
<accession>A0A6J5ZXR9</accession>